<evidence type="ECO:0000313" key="1">
    <source>
        <dbReference type="EMBL" id="CAG8688224.1"/>
    </source>
</evidence>
<dbReference type="Proteomes" id="UP000789920">
    <property type="component" value="Unassembled WGS sequence"/>
</dbReference>
<proteinExistence type="predicted"/>
<comment type="caution">
    <text evidence="1">The sequence shown here is derived from an EMBL/GenBank/DDBJ whole genome shotgun (WGS) entry which is preliminary data.</text>
</comment>
<gene>
    <name evidence="1" type="ORF">RPERSI_LOCUS9407</name>
</gene>
<reference evidence="1" key="1">
    <citation type="submission" date="2021-06" db="EMBL/GenBank/DDBJ databases">
        <authorList>
            <person name="Kallberg Y."/>
            <person name="Tangrot J."/>
            <person name="Rosling A."/>
        </authorList>
    </citation>
    <scope>NUCLEOTIDE SEQUENCE</scope>
    <source>
        <strain evidence="1">MA461A</strain>
    </source>
</reference>
<sequence>HVWPQLSPQKNGSQWEEFCVVKVLLHIRYRSLQQLTINDIFFWPDLFSYYIEKIERDLVNLFRSSVDNIDNCEFSDDKNK</sequence>
<keyword evidence="2" id="KW-1185">Reference proteome</keyword>
<dbReference type="EMBL" id="CAJVQC010017792">
    <property type="protein sequence ID" value="CAG8688224.1"/>
    <property type="molecule type" value="Genomic_DNA"/>
</dbReference>
<protein>
    <submittedName>
        <fullName evidence="1">12718_t:CDS:1</fullName>
    </submittedName>
</protein>
<organism evidence="1 2">
    <name type="scientific">Racocetra persica</name>
    <dbReference type="NCBI Taxonomy" id="160502"/>
    <lineage>
        <taxon>Eukaryota</taxon>
        <taxon>Fungi</taxon>
        <taxon>Fungi incertae sedis</taxon>
        <taxon>Mucoromycota</taxon>
        <taxon>Glomeromycotina</taxon>
        <taxon>Glomeromycetes</taxon>
        <taxon>Diversisporales</taxon>
        <taxon>Gigasporaceae</taxon>
        <taxon>Racocetra</taxon>
    </lineage>
</organism>
<name>A0ACA9P8Z7_9GLOM</name>
<feature type="non-terminal residue" evidence="1">
    <location>
        <position position="1"/>
    </location>
</feature>
<evidence type="ECO:0000313" key="2">
    <source>
        <dbReference type="Proteomes" id="UP000789920"/>
    </source>
</evidence>
<accession>A0ACA9P8Z7</accession>